<protein>
    <submittedName>
        <fullName evidence="1">Uncharacterized protein</fullName>
    </submittedName>
</protein>
<organism evidence="1 2">
    <name type="scientific">Schizopora paradoxa</name>
    <dbReference type="NCBI Taxonomy" id="27342"/>
    <lineage>
        <taxon>Eukaryota</taxon>
        <taxon>Fungi</taxon>
        <taxon>Dikarya</taxon>
        <taxon>Basidiomycota</taxon>
        <taxon>Agaricomycotina</taxon>
        <taxon>Agaricomycetes</taxon>
        <taxon>Hymenochaetales</taxon>
        <taxon>Schizoporaceae</taxon>
        <taxon>Schizopora</taxon>
    </lineage>
</organism>
<proteinExistence type="predicted"/>
<keyword evidence="2" id="KW-1185">Reference proteome</keyword>
<feature type="non-terminal residue" evidence="1">
    <location>
        <position position="212"/>
    </location>
</feature>
<reference evidence="1 2" key="1">
    <citation type="submission" date="2015-04" db="EMBL/GenBank/DDBJ databases">
        <title>Complete genome sequence of Schizopora paradoxa KUC8140, a cosmopolitan wood degrader in East Asia.</title>
        <authorList>
            <consortium name="DOE Joint Genome Institute"/>
            <person name="Min B."/>
            <person name="Park H."/>
            <person name="Jang Y."/>
            <person name="Kim J.-J."/>
            <person name="Kim K.H."/>
            <person name="Pangilinan J."/>
            <person name="Lipzen A."/>
            <person name="Riley R."/>
            <person name="Grigoriev I.V."/>
            <person name="Spatafora J.W."/>
            <person name="Choi I.-G."/>
        </authorList>
    </citation>
    <scope>NUCLEOTIDE SEQUENCE [LARGE SCALE GENOMIC DNA]</scope>
    <source>
        <strain evidence="1 2">KUC8140</strain>
    </source>
</reference>
<evidence type="ECO:0000313" key="1">
    <source>
        <dbReference type="EMBL" id="KLO03758.1"/>
    </source>
</evidence>
<dbReference type="EMBL" id="KQ087076">
    <property type="protein sequence ID" value="KLO03758.1"/>
    <property type="molecule type" value="Genomic_DNA"/>
</dbReference>
<gene>
    <name evidence="1" type="ORF">SCHPADRAFT_990220</name>
</gene>
<sequence length="212" mass="23792">MKFLLTFPKLPHLLLVDIPSWPSTDDGIYRERASEPVAYTASAQTMSPPTCFVDRCLMSTVCFESGRHGLSIERFRSHSSRPNLLTYRSVTSSPLLTLTVYFESARAVLRDHKIQHPNKLTVYIESSRAALSNVRPSLTLGVYFESWRAALSKLARRPIPTIMGHIESSRPGLSIEYAVSKPSLRTVILAGTLRNGLLSLASRRRCIVEFKL</sequence>
<dbReference type="Proteomes" id="UP000053477">
    <property type="component" value="Unassembled WGS sequence"/>
</dbReference>
<dbReference type="InParanoid" id="A0A0H2R2N6"/>
<evidence type="ECO:0000313" key="2">
    <source>
        <dbReference type="Proteomes" id="UP000053477"/>
    </source>
</evidence>
<accession>A0A0H2R2N6</accession>
<name>A0A0H2R2N6_9AGAM</name>
<dbReference type="AlphaFoldDB" id="A0A0H2R2N6"/>